<keyword evidence="1" id="KW-0540">Nuclease</keyword>
<feature type="domain" description="Exonuclease" evidence="3">
    <location>
        <begin position="24"/>
        <end position="180"/>
    </location>
</feature>
<dbReference type="Pfam" id="PF00929">
    <property type="entry name" value="RNase_T"/>
    <property type="match status" value="1"/>
</dbReference>
<dbReference type="Gene3D" id="3.30.420.10">
    <property type="entry name" value="Ribonuclease H-like superfamily/Ribonuclease H"/>
    <property type="match status" value="1"/>
</dbReference>
<proteinExistence type="predicted"/>
<organism evidence="4 5">
    <name type="scientific">Protea cynaroides</name>
    <dbReference type="NCBI Taxonomy" id="273540"/>
    <lineage>
        <taxon>Eukaryota</taxon>
        <taxon>Viridiplantae</taxon>
        <taxon>Streptophyta</taxon>
        <taxon>Embryophyta</taxon>
        <taxon>Tracheophyta</taxon>
        <taxon>Spermatophyta</taxon>
        <taxon>Magnoliopsida</taxon>
        <taxon>Proteales</taxon>
        <taxon>Proteaceae</taxon>
        <taxon>Protea</taxon>
    </lineage>
</organism>
<dbReference type="PANTHER" id="PTHR12801">
    <property type="entry name" value="RNA EXONUCLEASE REXO1 / RECO3 FAMILY MEMBER-RELATED"/>
    <property type="match status" value="1"/>
</dbReference>
<keyword evidence="5" id="KW-1185">Reference proteome</keyword>
<evidence type="ECO:0000313" key="4">
    <source>
        <dbReference type="EMBL" id="KAJ4981988.1"/>
    </source>
</evidence>
<keyword evidence="2" id="KW-0378">Hydrolase</keyword>
<dbReference type="EMBL" id="JAMYWD010000001">
    <property type="protein sequence ID" value="KAJ4981988.1"/>
    <property type="molecule type" value="Genomic_DNA"/>
</dbReference>
<dbReference type="InterPro" id="IPR036397">
    <property type="entry name" value="RNaseH_sf"/>
</dbReference>
<name>A0A9Q0R3F8_9MAGN</name>
<dbReference type="InterPro" id="IPR012337">
    <property type="entry name" value="RNaseH-like_sf"/>
</dbReference>
<comment type="caution">
    <text evidence="4">The sequence shown here is derived from an EMBL/GenBank/DDBJ whole genome shotgun (WGS) entry which is preliminary data.</text>
</comment>
<dbReference type="SUPFAM" id="SSF53098">
    <property type="entry name" value="Ribonuclease H-like"/>
    <property type="match status" value="1"/>
</dbReference>
<dbReference type="PANTHER" id="PTHR12801:SF123">
    <property type="entry name" value="RNA EXONUCLEASE 4"/>
    <property type="match status" value="1"/>
</dbReference>
<dbReference type="GO" id="GO:0004527">
    <property type="term" value="F:exonuclease activity"/>
    <property type="evidence" value="ECO:0007669"/>
    <property type="project" value="InterPro"/>
</dbReference>
<dbReference type="AlphaFoldDB" id="A0A9Q0R3F8"/>
<evidence type="ECO:0000313" key="5">
    <source>
        <dbReference type="Proteomes" id="UP001141806"/>
    </source>
</evidence>
<protein>
    <recommendedName>
        <fullName evidence="3">Exonuclease domain-containing protein</fullName>
    </recommendedName>
</protein>
<dbReference type="GO" id="GO:0003676">
    <property type="term" value="F:nucleic acid binding"/>
    <property type="evidence" value="ECO:0007669"/>
    <property type="project" value="InterPro"/>
</dbReference>
<reference evidence="4" key="1">
    <citation type="journal article" date="2023" name="Plant J.">
        <title>The genome of the king protea, Protea cynaroides.</title>
        <authorList>
            <person name="Chang J."/>
            <person name="Duong T.A."/>
            <person name="Schoeman C."/>
            <person name="Ma X."/>
            <person name="Roodt D."/>
            <person name="Barker N."/>
            <person name="Li Z."/>
            <person name="Van de Peer Y."/>
            <person name="Mizrachi E."/>
        </authorList>
    </citation>
    <scope>NUCLEOTIDE SEQUENCE</scope>
    <source>
        <tissue evidence="4">Young leaves</tissue>
    </source>
</reference>
<dbReference type="OrthoDB" id="8191639at2759"/>
<evidence type="ECO:0000256" key="2">
    <source>
        <dbReference type="ARBA" id="ARBA00022801"/>
    </source>
</evidence>
<sequence length="189" mass="21326">MTPMELEVESTRLADANYTSKVPEVIAIECEMVGGGSDESLDICARVCLVDEDENVVLHTYVKPQIPITNYRYEITGITEMLLLDAMPLKQVQEKILEILYNGESIWRTRLEGGKARLLVGHDLAHDLDCLRMCYPEHLLRQGIIGKVSHYEAFLCTADAMSTPTAALNINNMLNSRRLLPFGWTVYHV</sequence>
<accession>A0A9Q0R3F8</accession>
<dbReference type="GO" id="GO:0005634">
    <property type="term" value="C:nucleus"/>
    <property type="evidence" value="ECO:0007669"/>
    <property type="project" value="TreeGrafter"/>
</dbReference>
<dbReference type="Proteomes" id="UP001141806">
    <property type="component" value="Unassembled WGS sequence"/>
</dbReference>
<dbReference type="InterPro" id="IPR047021">
    <property type="entry name" value="REXO1/3/4-like"/>
</dbReference>
<dbReference type="InterPro" id="IPR013520">
    <property type="entry name" value="Ribonucl_H"/>
</dbReference>
<gene>
    <name evidence="4" type="ORF">NE237_032825</name>
</gene>
<evidence type="ECO:0000259" key="3">
    <source>
        <dbReference type="SMART" id="SM00479"/>
    </source>
</evidence>
<dbReference type="SMART" id="SM00479">
    <property type="entry name" value="EXOIII"/>
    <property type="match status" value="1"/>
</dbReference>
<evidence type="ECO:0000256" key="1">
    <source>
        <dbReference type="ARBA" id="ARBA00022722"/>
    </source>
</evidence>